<dbReference type="EMBL" id="CP000236">
    <property type="protein sequence ID" value="ABD44984.1"/>
    <property type="molecule type" value="Genomic_DNA"/>
</dbReference>
<dbReference type="HOGENOM" id="CLU_3117350_0_0_5"/>
<dbReference type="AlphaFoldDB" id="Q2GG04"/>
<name>Q2GG04_EHRCR</name>
<keyword evidence="2" id="KW-1185">Reference proteome</keyword>
<gene>
    <name evidence="1" type="ordered locus">ECH_0833</name>
</gene>
<protein>
    <submittedName>
        <fullName evidence="1">Uncharacterized protein</fullName>
    </submittedName>
</protein>
<proteinExistence type="predicted"/>
<evidence type="ECO:0000313" key="1">
    <source>
        <dbReference type="EMBL" id="ABD44984.1"/>
    </source>
</evidence>
<reference evidence="1 2" key="1">
    <citation type="journal article" date="2006" name="PLoS Genet.">
        <title>Comparative genomics of emerging human ehrlichiosis agents.</title>
        <authorList>
            <person name="Dunning Hotopp J.C."/>
            <person name="Lin M."/>
            <person name="Madupu R."/>
            <person name="Crabtree J."/>
            <person name="Angiuoli S.V."/>
            <person name="Eisen J.A."/>
            <person name="Seshadri R."/>
            <person name="Ren Q."/>
            <person name="Wu M."/>
            <person name="Utterback T.R."/>
            <person name="Smith S."/>
            <person name="Lewis M."/>
            <person name="Khouri H."/>
            <person name="Zhang C."/>
            <person name="Niu H."/>
            <person name="Lin Q."/>
            <person name="Ohashi N."/>
            <person name="Zhi N."/>
            <person name="Nelson W."/>
            <person name="Brinkac L.M."/>
            <person name="Dodson R.J."/>
            <person name="Rosovitz M.J."/>
            <person name="Sundaram J."/>
            <person name="Daugherty S.C."/>
            <person name="Davidsen T."/>
            <person name="Durkin A.S."/>
            <person name="Gwinn M."/>
            <person name="Haft D.H."/>
            <person name="Selengut J.D."/>
            <person name="Sullivan S.A."/>
            <person name="Zafar N."/>
            <person name="Zhou L."/>
            <person name="Benahmed F."/>
            <person name="Forberger H."/>
            <person name="Halpin R."/>
            <person name="Mulligan S."/>
            <person name="Robinson J."/>
            <person name="White O."/>
            <person name="Rikihisa Y."/>
            <person name="Tettelin H."/>
        </authorList>
    </citation>
    <scope>NUCLEOTIDE SEQUENCE [LARGE SCALE GENOMIC DNA]</scope>
    <source>
        <strain evidence="2">ATCC CRL-10679 / Arkansas</strain>
    </source>
</reference>
<accession>Q2GG04</accession>
<dbReference type="STRING" id="205920.ECH_0833"/>
<organism evidence="1 2">
    <name type="scientific">Ehrlichia chaffeensis (strain ATCC CRL-10679 / Arkansas)</name>
    <dbReference type="NCBI Taxonomy" id="205920"/>
    <lineage>
        <taxon>Bacteria</taxon>
        <taxon>Pseudomonadati</taxon>
        <taxon>Pseudomonadota</taxon>
        <taxon>Alphaproteobacteria</taxon>
        <taxon>Rickettsiales</taxon>
        <taxon>Anaplasmataceae</taxon>
        <taxon>Ehrlichia</taxon>
    </lineage>
</organism>
<sequence>MSFFEFCGYSTTKLCFIILCTVNNLNYQEYFDLNNMNSCNGFKFIEILKW</sequence>
<dbReference type="Proteomes" id="UP000008320">
    <property type="component" value="Chromosome"/>
</dbReference>
<evidence type="ECO:0000313" key="2">
    <source>
        <dbReference type="Proteomes" id="UP000008320"/>
    </source>
</evidence>
<dbReference type="KEGG" id="ech:ECH_0833"/>